<keyword evidence="5" id="KW-1278">Translocase</keyword>
<dbReference type="EMBL" id="AGSI01000005">
    <property type="protein sequence ID" value="EIE24921.1"/>
    <property type="molecule type" value="Genomic_DNA"/>
</dbReference>
<dbReference type="FunFam" id="2.70.150.10:FF:000002">
    <property type="entry name" value="Copper-transporting ATPase 1, putative"/>
    <property type="match status" value="1"/>
</dbReference>
<dbReference type="NCBIfam" id="TIGR01525">
    <property type="entry name" value="ATPase-IB_hvy"/>
    <property type="match status" value="1"/>
</dbReference>
<dbReference type="SFLD" id="SFLDG00002">
    <property type="entry name" value="C1.7:_P-type_atpase_like"/>
    <property type="match status" value="1"/>
</dbReference>
<dbReference type="GO" id="GO:0046872">
    <property type="term" value="F:metal ion binding"/>
    <property type="evidence" value="ECO:0007669"/>
    <property type="project" value="UniProtKB-KW"/>
</dbReference>
<dbReference type="Gene3D" id="3.40.50.1000">
    <property type="entry name" value="HAD superfamily/HAD-like"/>
    <property type="match status" value="1"/>
</dbReference>
<dbReference type="InterPro" id="IPR027256">
    <property type="entry name" value="P-typ_ATPase_IB"/>
</dbReference>
<evidence type="ECO:0000256" key="4">
    <source>
        <dbReference type="ARBA" id="ARBA00022723"/>
    </source>
</evidence>
<keyword evidence="6 8" id="KW-1133">Transmembrane helix</keyword>
<evidence type="ECO:0000256" key="1">
    <source>
        <dbReference type="ARBA" id="ARBA00004370"/>
    </source>
</evidence>
<evidence type="ECO:0000256" key="7">
    <source>
        <dbReference type="ARBA" id="ARBA00023136"/>
    </source>
</evidence>
<dbReference type="AlphaFoldDB" id="I0Z2Q2"/>
<feature type="domain" description="P-type ATPase A" evidence="9">
    <location>
        <begin position="87"/>
        <end position="178"/>
    </location>
</feature>
<dbReference type="PANTHER" id="PTHR48085:SF5">
    <property type="entry name" value="CADMIUM_ZINC-TRANSPORTING ATPASE HMA4-RELATED"/>
    <property type="match status" value="1"/>
</dbReference>
<evidence type="ECO:0000256" key="5">
    <source>
        <dbReference type="ARBA" id="ARBA00022967"/>
    </source>
</evidence>
<protein>
    <submittedName>
        <fullName evidence="10">Heavy metal translocatin</fullName>
    </submittedName>
</protein>
<dbReference type="InterPro" id="IPR051014">
    <property type="entry name" value="Cation_Transport_ATPase_IB"/>
</dbReference>
<sequence length="599" mass="61051">VALGAVALEGPLVGLKAFASLRNKVLDINALMFLAVVGAVALQDYVEGAAVLVLFGFAQWLEARSSRAARDAISSVLALKPETAILADTGAEVPVDDVLVGDSLLVRPGDKVPLDGLVTQGTSRLDHSMLTGESAPVKRGLGEEVFGGTVNCGDGALTVQATAAAADSTVARMARLVEEATSRQSPMETFVVRFAKWYTPIVVAACLCLALIPLAARVDDPKWWVYLALQILVTACPCALVLSTPVTMVAALAAAAKQGVLIKGGQVLEALAAAKVVTFDKTGTLTEGRCRVVMTKALGGADEARMLSLAGSAERTSSHPVAAAIVGCAAARGSAVDLPVAACTSVPGNFLCWPATGQGIVAEVDGVPVAIGNARMLAEQSIHHDGALVAAIEADWSAQGATVSWVAADGLLVGVFAVADAPRPEAAEAVRALRSAKLTVAMLTGDNAGAARSVAAAAGLDPVSVHSSLLPEDKLRQALQVEAYRAKFGKVVHVGDGINDAPALAAADVGVAMGANGAAIAVEASDVALFTSDLRCLAPVISLGRLSRRKIIENISLSVVTKVAVLVLAALGKFSLWAAVAVDVGTALLVIANGMTLLR</sequence>
<feature type="transmembrane region" description="Helical" evidence="8">
    <location>
        <begin position="197"/>
        <end position="217"/>
    </location>
</feature>
<evidence type="ECO:0000313" key="11">
    <source>
        <dbReference type="Proteomes" id="UP000007264"/>
    </source>
</evidence>
<keyword evidence="8" id="KW-0547">Nucleotide-binding</keyword>
<dbReference type="GO" id="GO:0005524">
    <property type="term" value="F:ATP binding"/>
    <property type="evidence" value="ECO:0007669"/>
    <property type="project" value="UniProtKB-UniRule"/>
</dbReference>
<evidence type="ECO:0000313" key="10">
    <source>
        <dbReference type="EMBL" id="EIE24921.1"/>
    </source>
</evidence>
<name>I0Z2Q2_COCSC</name>
<dbReference type="Gene3D" id="2.70.150.10">
    <property type="entry name" value="Calcium-transporting ATPase, cytoplasmic transduction domain A"/>
    <property type="match status" value="1"/>
</dbReference>
<dbReference type="SUPFAM" id="SSF56784">
    <property type="entry name" value="HAD-like"/>
    <property type="match status" value="1"/>
</dbReference>
<dbReference type="InterPro" id="IPR008250">
    <property type="entry name" value="ATPase_P-typ_transduc_dom_A_sf"/>
</dbReference>
<comment type="caution">
    <text evidence="10">The sequence shown here is derived from an EMBL/GenBank/DDBJ whole genome shotgun (WGS) entry which is preliminary data.</text>
</comment>
<feature type="transmembrane region" description="Helical" evidence="8">
    <location>
        <begin position="577"/>
        <end position="598"/>
    </location>
</feature>
<dbReference type="OrthoDB" id="432719at2759"/>
<dbReference type="KEGG" id="csl:COCSUDRAFT_1142"/>
<dbReference type="GO" id="GO:0016887">
    <property type="term" value="F:ATP hydrolysis activity"/>
    <property type="evidence" value="ECO:0007669"/>
    <property type="project" value="InterPro"/>
</dbReference>
<evidence type="ECO:0000256" key="2">
    <source>
        <dbReference type="ARBA" id="ARBA00006024"/>
    </source>
</evidence>
<dbReference type="Gene3D" id="3.40.1110.10">
    <property type="entry name" value="Calcium-transporting ATPase, cytoplasmic domain N"/>
    <property type="match status" value="1"/>
</dbReference>
<keyword evidence="8" id="KW-0067">ATP-binding</keyword>
<dbReference type="GeneID" id="17042922"/>
<dbReference type="eggNOG" id="KOG0207">
    <property type="taxonomic scope" value="Eukaryota"/>
</dbReference>
<dbReference type="PROSITE" id="PS00154">
    <property type="entry name" value="ATPASE_E1_E2"/>
    <property type="match status" value="1"/>
</dbReference>
<dbReference type="InterPro" id="IPR001757">
    <property type="entry name" value="P_typ_ATPase"/>
</dbReference>
<reference evidence="10 11" key="1">
    <citation type="journal article" date="2012" name="Genome Biol.">
        <title>The genome of the polar eukaryotic microalga coccomyxa subellipsoidea reveals traits of cold adaptation.</title>
        <authorList>
            <person name="Blanc G."/>
            <person name="Agarkova I."/>
            <person name="Grimwood J."/>
            <person name="Kuo A."/>
            <person name="Brueggeman A."/>
            <person name="Dunigan D."/>
            <person name="Gurnon J."/>
            <person name="Ladunga I."/>
            <person name="Lindquist E."/>
            <person name="Lucas S."/>
            <person name="Pangilinan J."/>
            <person name="Proschold T."/>
            <person name="Salamov A."/>
            <person name="Schmutz J."/>
            <person name="Weeks D."/>
            <person name="Yamada T."/>
            <person name="Claverie J.M."/>
            <person name="Grigoriev I."/>
            <person name="Van Etten J."/>
            <person name="Lomsadze A."/>
            <person name="Borodovsky M."/>
        </authorList>
    </citation>
    <scope>NUCLEOTIDE SEQUENCE [LARGE SCALE GENOMIC DNA]</scope>
    <source>
        <strain evidence="10 11">C-169</strain>
    </source>
</reference>
<dbReference type="Proteomes" id="UP000007264">
    <property type="component" value="Unassembled WGS sequence"/>
</dbReference>
<gene>
    <name evidence="10" type="ORF">COCSUDRAFT_1142</name>
</gene>
<dbReference type="SUPFAM" id="SSF81653">
    <property type="entry name" value="Calcium ATPase, transduction domain A"/>
    <property type="match status" value="1"/>
</dbReference>
<dbReference type="SFLD" id="SFLDF00027">
    <property type="entry name" value="p-type_atpase"/>
    <property type="match status" value="1"/>
</dbReference>
<feature type="transmembrane region" description="Helical" evidence="8">
    <location>
        <begin position="30"/>
        <end position="57"/>
    </location>
</feature>
<dbReference type="Pfam" id="PF00122">
    <property type="entry name" value="E1-E2_ATPase"/>
    <property type="match status" value="1"/>
</dbReference>
<dbReference type="InterPro" id="IPR023298">
    <property type="entry name" value="ATPase_P-typ_TM_dom_sf"/>
</dbReference>
<dbReference type="SUPFAM" id="SSF81665">
    <property type="entry name" value="Calcium ATPase, transmembrane domain M"/>
    <property type="match status" value="1"/>
</dbReference>
<accession>I0Z2Q2</accession>
<feature type="non-terminal residue" evidence="10">
    <location>
        <position position="599"/>
    </location>
</feature>
<comment type="similarity">
    <text evidence="2 8">Belongs to the cation transport ATPase (P-type) (TC 3.A.3) family. Type IB subfamily.</text>
</comment>
<dbReference type="InterPro" id="IPR036412">
    <property type="entry name" value="HAD-like_sf"/>
</dbReference>
<dbReference type="InterPro" id="IPR023299">
    <property type="entry name" value="ATPase_P-typ_cyto_dom_N"/>
</dbReference>
<evidence type="ECO:0000256" key="3">
    <source>
        <dbReference type="ARBA" id="ARBA00022692"/>
    </source>
</evidence>
<dbReference type="SFLD" id="SFLDS00003">
    <property type="entry name" value="Haloacid_Dehalogenase"/>
    <property type="match status" value="1"/>
</dbReference>
<keyword evidence="4 8" id="KW-0479">Metal-binding</keyword>
<dbReference type="Pfam" id="PF00702">
    <property type="entry name" value="Hydrolase"/>
    <property type="match status" value="1"/>
</dbReference>
<dbReference type="RefSeq" id="XP_005649465.1">
    <property type="nucleotide sequence ID" value="XM_005649408.1"/>
</dbReference>
<keyword evidence="3 8" id="KW-0812">Transmembrane</keyword>
<dbReference type="NCBIfam" id="TIGR01494">
    <property type="entry name" value="ATPase_P-type"/>
    <property type="match status" value="2"/>
</dbReference>
<dbReference type="PRINTS" id="PR00119">
    <property type="entry name" value="CATATPASE"/>
</dbReference>
<comment type="subcellular location">
    <subcellularLocation>
        <location evidence="1 8">Membrane</location>
    </subcellularLocation>
</comment>
<evidence type="ECO:0000256" key="8">
    <source>
        <dbReference type="RuleBase" id="RU362081"/>
    </source>
</evidence>
<keyword evidence="11" id="KW-1185">Reference proteome</keyword>
<dbReference type="GO" id="GO:0019829">
    <property type="term" value="F:ATPase-coupled monoatomic cation transmembrane transporter activity"/>
    <property type="evidence" value="ECO:0007669"/>
    <property type="project" value="InterPro"/>
</dbReference>
<dbReference type="InterPro" id="IPR044492">
    <property type="entry name" value="P_typ_ATPase_HD_dom"/>
</dbReference>
<dbReference type="STRING" id="574566.I0Z2Q2"/>
<evidence type="ECO:0000259" key="9">
    <source>
        <dbReference type="Pfam" id="PF00122"/>
    </source>
</evidence>
<keyword evidence="7 8" id="KW-0472">Membrane</keyword>
<dbReference type="GO" id="GO:0016020">
    <property type="term" value="C:membrane"/>
    <property type="evidence" value="ECO:0007669"/>
    <property type="project" value="UniProtKB-SubCell"/>
</dbReference>
<proteinExistence type="inferred from homology"/>
<dbReference type="InterPro" id="IPR018303">
    <property type="entry name" value="ATPase_P-typ_P_site"/>
</dbReference>
<feature type="transmembrane region" description="Helical" evidence="8">
    <location>
        <begin position="223"/>
        <end position="256"/>
    </location>
</feature>
<evidence type="ECO:0000256" key="6">
    <source>
        <dbReference type="ARBA" id="ARBA00022989"/>
    </source>
</evidence>
<dbReference type="InterPro" id="IPR023214">
    <property type="entry name" value="HAD_sf"/>
</dbReference>
<organism evidence="10 11">
    <name type="scientific">Coccomyxa subellipsoidea (strain C-169)</name>
    <name type="common">Green microalga</name>
    <dbReference type="NCBI Taxonomy" id="574566"/>
    <lineage>
        <taxon>Eukaryota</taxon>
        <taxon>Viridiplantae</taxon>
        <taxon>Chlorophyta</taxon>
        <taxon>core chlorophytes</taxon>
        <taxon>Trebouxiophyceae</taxon>
        <taxon>Trebouxiophyceae incertae sedis</taxon>
        <taxon>Coccomyxaceae</taxon>
        <taxon>Coccomyxa</taxon>
        <taxon>Coccomyxa subellipsoidea</taxon>
    </lineage>
</organism>
<feature type="transmembrane region" description="Helical" evidence="8">
    <location>
        <begin position="551"/>
        <end position="571"/>
    </location>
</feature>
<feature type="non-terminal residue" evidence="10">
    <location>
        <position position="1"/>
    </location>
</feature>
<dbReference type="PANTHER" id="PTHR48085">
    <property type="entry name" value="CADMIUM/ZINC-TRANSPORTING ATPASE HMA2-RELATED"/>
    <property type="match status" value="1"/>
</dbReference>
<dbReference type="InterPro" id="IPR059000">
    <property type="entry name" value="ATPase_P-type_domA"/>
</dbReference>